<organism evidence="3 4">
    <name type="scientific">Ornithinimicrobium avium</name>
    <dbReference type="NCBI Taxonomy" id="2283195"/>
    <lineage>
        <taxon>Bacteria</taxon>
        <taxon>Bacillati</taxon>
        <taxon>Actinomycetota</taxon>
        <taxon>Actinomycetes</taxon>
        <taxon>Micrococcales</taxon>
        <taxon>Ornithinimicrobiaceae</taxon>
        <taxon>Ornithinimicrobium</taxon>
    </lineage>
</organism>
<name>A0A345NQN0_9MICO</name>
<evidence type="ECO:0000313" key="3">
    <source>
        <dbReference type="EMBL" id="AXH97338.1"/>
    </source>
</evidence>
<keyword evidence="2" id="KW-0812">Transmembrane</keyword>
<keyword evidence="2" id="KW-0472">Membrane</keyword>
<protein>
    <submittedName>
        <fullName evidence="3">Lytic transglycosylase domain-containing protein</fullName>
    </submittedName>
</protein>
<accession>A0A345NQN0</accession>
<keyword evidence="2" id="KW-1133">Transmembrane helix</keyword>
<keyword evidence="4" id="KW-1185">Reference proteome</keyword>
<sequence length="311" mass="32194">MILQAPQRERAASGRHRKSRAGGPASAVTAGIAAGALAVATYAASTATAPSEPAVATVTRADPALAAEAVGTLTTATGTQVGRVFAQVRQTRTNQGVAALSLSTDLSSSGADAVRDASKAITKQKKKAAAEKRAEEKRAAEEAAAAQRAAEQRAAEQRAAEESAAAERAAEQRAAEEAAAAERAAERRESDQAASRSSQRQAPAPRPAPVSSGDARSIARSMLGSYGWGDDQWGCLDSLWMRESGWNHTAMNASSGAYGIPQSLPGNKMATVGADWQTNPATQIQWGLGYISGRYGSPCGAWAHSESVGWY</sequence>
<feature type="transmembrane region" description="Helical" evidence="2">
    <location>
        <begin position="21"/>
        <end position="44"/>
    </location>
</feature>
<dbReference type="SUPFAM" id="SSF53955">
    <property type="entry name" value="Lysozyme-like"/>
    <property type="match status" value="1"/>
</dbReference>
<reference evidence="3 4" key="1">
    <citation type="submission" date="2018-07" db="EMBL/GenBank/DDBJ databases">
        <title>Complete genome sequencing of Ornithinimicrobium sp. AMA3305.</title>
        <authorList>
            <person name="Bae J.-W."/>
        </authorList>
    </citation>
    <scope>NUCLEOTIDE SEQUENCE [LARGE SCALE GENOMIC DNA]</scope>
    <source>
        <strain evidence="3 4">AMA3305</strain>
    </source>
</reference>
<dbReference type="AlphaFoldDB" id="A0A345NQN0"/>
<dbReference type="InterPro" id="IPR023346">
    <property type="entry name" value="Lysozyme-like_dom_sf"/>
</dbReference>
<evidence type="ECO:0000256" key="1">
    <source>
        <dbReference type="SAM" id="MobiDB-lite"/>
    </source>
</evidence>
<evidence type="ECO:0000256" key="2">
    <source>
        <dbReference type="SAM" id="Phobius"/>
    </source>
</evidence>
<dbReference type="KEGG" id="orn:DV701_15540"/>
<dbReference type="RefSeq" id="WP_114929608.1">
    <property type="nucleotide sequence ID" value="NZ_CP031229.1"/>
</dbReference>
<proteinExistence type="predicted"/>
<feature type="compositionally biased region" description="Low complexity" evidence="1">
    <location>
        <begin position="192"/>
        <end position="203"/>
    </location>
</feature>
<feature type="compositionally biased region" description="Basic and acidic residues" evidence="1">
    <location>
        <begin position="150"/>
        <end position="161"/>
    </location>
</feature>
<evidence type="ECO:0000313" key="4">
    <source>
        <dbReference type="Proteomes" id="UP000253790"/>
    </source>
</evidence>
<dbReference type="PRINTS" id="PR01852">
    <property type="entry name" value="SIBAPROTEIN"/>
</dbReference>
<feature type="region of interest" description="Disordered" evidence="1">
    <location>
        <begin position="1"/>
        <end position="26"/>
    </location>
</feature>
<dbReference type="EMBL" id="CP031229">
    <property type="protein sequence ID" value="AXH97338.1"/>
    <property type="molecule type" value="Genomic_DNA"/>
</dbReference>
<feature type="region of interest" description="Disordered" evidence="1">
    <location>
        <begin position="128"/>
        <end position="215"/>
    </location>
</feature>
<gene>
    <name evidence="3" type="ORF">DV701_15540</name>
</gene>
<feature type="compositionally biased region" description="Basic and acidic residues" evidence="1">
    <location>
        <begin position="128"/>
        <end position="141"/>
    </location>
</feature>
<dbReference type="Proteomes" id="UP000253790">
    <property type="component" value="Chromosome"/>
</dbReference>
<dbReference type="OrthoDB" id="9766277at2"/>
<dbReference type="InterPro" id="IPR009148">
    <property type="entry name" value="PcsB-like"/>
</dbReference>